<organism evidence="12 13">
    <name type="scientific">Candidatus Colwellbacteria bacterium RIFCSPHIGHO2_12_FULL_43_12</name>
    <dbReference type="NCBI Taxonomy" id="1797688"/>
    <lineage>
        <taxon>Bacteria</taxon>
        <taxon>Candidatus Colwelliibacteriota</taxon>
    </lineage>
</organism>
<evidence type="ECO:0000256" key="7">
    <source>
        <dbReference type="ARBA" id="ARBA00023027"/>
    </source>
</evidence>
<dbReference type="InterPro" id="IPR005886">
    <property type="entry name" value="UDP_G4E"/>
</dbReference>
<keyword evidence="9 10" id="KW-0119">Carbohydrate metabolism</keyword>
<proteinExistence type="inferred from homology"/>
<comment type="pathway">
    <text evidence="3 10">Carbohydrate metabolism; galactose metabolism.</text>
</comment>
<protein>
    <recommendedName>
        <fullName evidence="6 10">UDP-glucose 4-epimerase</fullName>
        <ecNumber evidence="5 10">5.1.3.2</ecNumber>
    </recommendedName>
</protein>
<dbReference type="Pfam" id="PF01370">
    <property type="entry name" value="Epimerase"/>
    <property type="match status" value="1"/>
</dbReference>
<evidence type="ECO:0000256" key="8">
    <source>
        <dbReference type="ARBA" id="ARBA00023235"/>
    </source>
</evidence>
<dbReference type="Gene3D" id="3.90.25.10">
    <property type="entry name" value="UDP-galactose 4-epimerase, domain 1"/>
    <property type="match status" value="1"/>
</dbReference>
<accession>A0A1G1Z1E8</accession>
<dbReference type="UniPathway" id="UPA00214"/>
<comment type="subunit">
    <text evidence="10">Homodimer.</text>
</comment>
<evidence type="ECO:0000313" key="12">
    <source>
        <dbReference type="EMBL" id="OGY58463.1"/>
    </source>
</evidence>
<dbReference type="AlphaFoldDB" id="A0A1G1Z1E8"/>
<evidence type="ECO:0000256" key="9">
    <source>
        <dbReference type="ARBA" id="ARBA00023277"/>
    </source>
</evidence>
<dbReference type="EC" id="5.1.3.2" evidence="5 10"/>
<keyword evidence="7 10" id="KW-0520">NAD</keyword>
<dbReference type="InterPro" id="IPR001509">
    <property type="entry name" value="Epimerase_deHydtase"/>
</dbReference>
<dbReference type="NCBIfam" id="TIGR01179">
    <property type="entry name" value="galE"/>
    <property type="match status" value="1"/>
</dbReference>
<dbReference type="InterPro" id="IPR036291">
    <property type="entry name" value="NAD(P)-bd_dom_sf"/>
</dbReference>
<evidence type="ECO:0000313" key="13">
    <source>
        <dbReference type="Proteomes" id="UP000178259"/>
    </source>
</evidence>
<dbReference type="Proteomes" id="UP000178259">
    <property type="component" value="Unassembled WGS sequence"/>
</dbReference>
<evidence type="ECO:0000256" key="3">
    <source>
        <dbReference type="ARBA" id="ARBA00004947"/>
    </source>
</evidence>
<comment type="cofactor">
    <cofactor evidence="2 10">
        <name>NAD(+)</name>
        <dbReference type="ChEBI" id="CHEBI:57540"/>
    </cofactor>
</comment>
<name>A0A1G1Z1E8_9BACT</name>
<gene>
    <name evidence="12" type="ORF">A3E61_00195</name>
</gene>
<dbReference type="Gene3D" id="3.40.50.720">
    <property type="entry name" value="NAD(P)-binding Rossmann-like Domain"/>
    <property type="match status" value="1"/>
</dbReference>
<evidence type="ECO:0000256" key="5">
    <source>
        <dbReference type="ARBA" id="ARBA00013189"/>
    </source>
</evidence>
<dbReference type="PANTHER" id="PTHR43725">
    <property type="entry name" value="UDP-GLUCOSE 4-EPIMERASE"/>
    <property type="match status" value="1"/>
</dbReference>
<comment type="caution">
    <text evidence="12">The sequence shown here is derived from an EMBL/GenBank/DDBJ whole genome shotgun (WGS) entry which is preliminary data.</text>
</comment>
<dbReference type="PANTHER" id="PTHR43725:SF53">
    <property type="entry name" value="UDP-ARABINOSE 4-EPIMERASE 1"/>
    <property type="match status" value="1"/>
</dbReference>
<evidence type="ECO:0000259" key="11">
    <source>
        <dbReference type="Pfam" id="PF01370"/>
    </source>
</evidence>
<feature type="domain" description="NAD-dependent epimerase/dehydratase" evidence="11">
    <location>
        <begin position="6"/>
        <end position="253"/>
    </location>
</feature>
<comment type="similarity">
    <text evidence="4 10">Belongs to the NAD(P)-dependent epimerase/dehydratase family.</text>
</comment>
<dbReference type="GO" id="GO:0006012">
    <property type="term" value="P:galactose metabolic process"/>
    <property type="evidence" value="ECO:0007669"/>
    <property type="project" value="UniProtKB-UniPathway"/>
</dbReference>
<evidence type="ECO:0000256" key="4">
    <source>
        <dbReference type="ARBA" id="ARBA00007637"/>
    </source>
</evidence>
<sequence length="326" mass="35890">MNEEYILVAGGAGYIGSHTVKKLKDGGYKVLVVDNLVSGHEWAIKGLQFENADIRDRARLEEIFSKYDISAVMHFAAEIAVPESVQDPLKYYSNNISGTISLLEVVKKFGVKYLIFSSSAAVYGIPESGSVKEDAPVKPVNPYGETKAMVETILRDCGKAYKLNYVCLRYFNAAGADPSGEIGESHNPETHLVPLILEAALNKTPLKIFGTDYSTKDGTCLRDYIHVNDLAEAHILALQYLKDGGKSDIFNLGNSKGFSVKEIIKTVERVTGLTVEASFNPKRDGDPPILIANSEKAKSVLGWEPKYDNLEEIVETAYRWAKSKKS</sequence>
<comment type="catalytic activity">
    <reaction evidence="1 10">
        <text>UDP-alpha-D-glucose = UDP-alpha-D-galactose</text>
        <dbReference type="Rhea" id="RHEA:22168"/>
        <dbReference type="ChEBI" id="CHEBI:58885"/>
        <dbReference type="ChEBI" id="CHEBI:66914"/>
        <dbReference type="EC" id="5.1.3.2"/>
    </reaction>
</comment>
<evidence type="ECO:0000256" key="6">
    <source>
        <dbReference type="ARBA" id="ARBA00018569"/>
    </source>
</evidence>
<dbReference type="CDD" id="cd05247">
    <property type="entry name" value="UDP_G4E_1_SDR_e"/>
    <property type="match status" value="1"/>
</dbReference>
<reference evidence="12 13" key="1">
    <citation type="journal article" date="2016" name="Nat. Commun.">
        <title>Thousands of microbial genomes shed light on interconnected biogeochemical processes in an aquifer system.</title>
        <authorList>
            <person name="Anantharaman K."/>
            <person name="Brown C.T."/>
            <person name="Hug L.A."/>
            <person name="Sharon I."/>
            <person name="Castelle C.J."/>
            <person name="Probst A.J."/>
            <person name="Thomas B.C."/>
            <person name="Singh A."/>
            <person name="Wilkins M.J."/>
            <person name="Karaoz U."/>
            <person name="Brodie E.L."/>
            <person name="Williams K.H."/>
            <person name="Hubbard S.S."/>
            <person name="Banfield J.F."/>
        </authorList>
    </citation>
    <scope>NUCLEOTIDE SEQUENCE [LARGE SCALE GENOMIC DNA]</scope>
</reference>
<keyword evidence="8 10" id="KW-0413">Isomerase</keyword>
<evidence type="ECO:0000256" key="10">
    <source>
        <dbReference type="RuleBase" id="RU366046"/>
    </source>
</evidence>
<evidence type="ECO:0000256" key="2">
    <source>
        <dbReference type="ARBA" id="ARBA00001911"/>
    </source>
</evidence>
<dbReference type="GO" id="GO:0003978">
    <property type="term" value="F:UDP-glucose 4-epimerase activity"/>
    <property type="evidence" value="ECO:0007669"/>
    <property type="project" value="UniProtKB-UniRule"/>
</dbReference>
<dbReference type="SUPFAM" id="SSF51735">
    <property type="entry name" value="NAD(P)-binding Rossmann-fold domains"/>
    <property type="match status" value="1"/>
</dbReference>
<evidence type="ECO:0000256" key="1">
    <source>
        <dbReference type="ARBA" id="ARBA00000083"/>
    </source>
</evidence>
<dbReference type="EMBL" id="MHIW01000026">
    <property type="protein sequence ID" value="OGY58463.1"/>
    <property type="molecule type" value="Genomic_DNA"/>
</dbReference>